<dbReference type="RefSeq" id="WP_166279725.1">
    <property type="nucleotide sequence ID" value="NZ_JTHE03000019.1"/>
</dbReference>
<organism evidence="2 3">
    <name type="scientific">Lyngbya confervoides BDU141951</name>
    <dbReference type="NCBI Taxonomy" id="1574623"/>
    <lineage>
        <taxon>Bacteria</taxon>
        <taxon>Bacillati</taxon>
        <taxon>Cyanobacteriota</taxon>
        <taxon>Cyanophyceae</taxon>
        <taxon>Oscillatoriophycideae</taxon>
        <taxon>Oscillatoriales</taxon>
        <taxon>Microcoleaceae</taxon>
        <taxon>Lyngbya</taxon>
    </lineage>
</organism>
<sequence length="311" mass="34755">MSTLALCIPAYNAAAYLPRLLQSAQAQTQAFDEIWVYDDCSRDETAAVARSLGAQVVSGEVNRGCSHGKNILAQRTHCDWIHFHDADDDLTPDFVATAHTWMQQAEAPDVVLFAYEARDYDSNKRLYERQFDDAALRQDAIAYSIREQINPFCGLYRREAMLRAGGYDTDPQVLYNEDVAFHCRLAIAGLHFAAESRVTVINYCRANSMSSGNLNKCLQAQYQVMKKVSEQVAPCYWPAIGQRLWAIAAVSAAQSDWSNADACVTLAQQLGKPQGLPLGMKQLATYQPGLALRLREYLIRGLKPHLRSQRA</sequence>
<accession>A0ABD4SZL9</accession>
<dbReference type="AlphaFoldDB" id="A0ABD4SZL9"/>
<dbReference type="SUPFAM" id="SSF53448">
    <property type="entry name" value="Nucleotide-diphospho-sugar transferases"/>
    <property type="match status" value="1"/>
</dbReference>
<dbReference type="CDD" id="cd00761">
    <property type="entry name" value="Glyco_tranf_GTA_type"/>
    <property type="match status" value="1"/>
</dbReference>
<evidence type="ECO:0000259" key="1">
    <source>
        <dbReference type="Pfam" id="PF00535"/>
    </source>
</evidence>
<reference evidence="2 3" key="1">
    <citation type="journal article" date="2015" name="Genome Announc.">
        <title>Draft Genome Sequence of Filamentous Marine Cyanobacterium Lyngbya confervoides Strain BDU141951.</title>
        <authorList>
            <person name="Chandrababunaidu M.M."/>
            <person name="Sen D."/>
            <person name="Tripathy S."/>
        </authorList>
    </citation>
    <scope>NUCLEOTIDE SEQUENCE [LARGE SCALE GENOMIC DNA]</scope>
    <source>
        <strain evidence="2 3">BDU141951</strain>
    </source>
</reference>
<gene>
    <name evidence="2" type="ORF">QQ91_0002775</name>
</gene>
<dbReference type="Pfam" id="PF00535">
    <property type="entry name" value="Glycos_transf_2"/>
    <property type="match status" value="1"/>
</dbReference>
<dbReference type="InterPro" id="IPR001173">
    <property type="entry name" value="Glyco_trans_2-like"/>
</dbReference>
<keyword evidence="3" id="KW-1185">Reference proteome</keyword>
<dbReference type="PANTHER" id="PTHR43685:SF2">
    <property type="entry name" value="GLYCOSYLTRANSFERASE 2-LIKE DOMAIN-CONTAINING PROTEIN"/>
    <property type="match status" value="1"/>
</dbReference>
<evidence type="ECO:0000313" key="2">
    <source>
        <dbReference type="EMBL" id="MCM1981757.1"/>
    </source>
</evidence>
<proteinExistence type="predicted"/>
<dbReference type="Gene3D" id="3.90.550.10">
    <property type="entry name" value="Spore Coat Polysaccharide Biosynthesis Protein SpsA, Chain A"/>
    <property type="match status" value="1"/>
</dbReference>
<dbReference type="InterPro" id="IPR029044">
    <property type="entry name" value="Nucleotide-diphossugar_trans"/>
</dbReference>
<comment type="caution">
    <text evidence="2">The sequence shown here is derived from an EMBL/GenBank/DDBJ whole genome shotgun (WGS) entry which is preliminary data.</text>
</comment>
<feature type="domain" description="Glycosyltransferase 2-like" evidence="1">
    <location>
        <begin position="7"/>
        <end position="159"/>
    </location>
</feature>
<name>A0ABD4SZL9_9CYAN</name>
<dbReference type="PANTHER" id="PTHR43685">
    <property type="entry name" value="GLYCOSYLTRANSFERASE"/>
    <property type="match status" value="1"/>
</dbReference>
<dbReference type="Proteomes" id="UP000031561">
    <property type="component" value="Unassembled WGS sequence"/>
</dbReference>
<dbReference type="EMBL" id="JTHE03000019">
    <property type="protein sequence ID" value="MCM1981757.1"/>
    <property type="molecule type" value="Genomic_DNA"/>
</dbReference>
<protein>
    <submittedName>
        <fullName evidence="2">Glycosyltransferase family 2 protein</fullName>
    </submittedName>
</protein>
<dbReference type="InterPro" id="IPR050834">
    <property type="entry name" value="Glycosyltransf_2"/>
</dbReference>
<evidence type="ECO:0000313" key="3">
    <source>
        <dbReference type="Proteomes" id="UP000031561"/>
    </source>
</evidence>